<gene>
    <name evidence="2" type="ORF">K7432_000906</name>
</gene>
<feature type="compositionally biased region" description="Basic and acidic residues" evidence="1">
    <location>
        <begin position="1"/>
        <end position="10"/>
    </location>
</feature>
<evidence type="ECO:0000313" key="3">
    <source>
        <dbReference type="Proteomes" id="UP001479436"/>
    </source>
</evidence>
<name>A0ABR2WAH6_9FUNG</name>
<evidence type="ECO:0008006" key="4">
    <source>
        <dbReference type="Google" id="ProtNLM"/>
    </source>
</evidence>
<dbReference type="EMBL" id="JASJQH010006893">
    <property type="protein sequence ID" value="KAK9728630.1"/>
    <property type="molecule type" value="Genomic_DNA"/>
</dbReference>
<evidence type="ECO:0000256" key="1">
    <source>
        <dbReference type="SAM" id="MobiDB-lite"/>
    </source>
</evidence>
<reference evidence="2 3" key="1">
    <citation type="submission" date="2023-04" db="EMBL/GenBank/DDBJ databases">
        <title>Genome of Basidiobolus ranarum AG-B5.</title>
        <authorList>
            <person name="Stajich J.E."/>
            <person name="Carter-House D."/>
            <person name="Gryganskyi A."/>
        </authorList>
    </citation>
    <scope>NUCLEOTIDE SEQUENCE [LARGE SCALE GENOMIC DNA]</scope>
    <source>
        <strain evidence="2 3">AG-B5</strain>
    </source>
</reference>
<dbReference type="CDD" id="cd01763">
    <property type="entry name" value="Ubl_SUMO_like"/>
    <property type="match status" value="1"/>
</dbReference>
<proteinExistence type="predicted"/>
<feature type="compositionally biased region" description="Polar residues" evidence="1">
    <location>
        <begin position="47"/>
        <end position="59"/>
    </location>
</feature>
<feature type="compositionally biased region" description="Basic residues" evidence="1">
    <location>
        <begin position="11"/>
        <end position="24"/>
    </location>
</feature>
<dbReference type="Gene3D" id="3.10.20.90">
    <property type="entry name" value="Phosphatidylinositol 3-kinase Catalytic Subunit, Chain A, domain 1"/>
    <property type="match status" value="1"/>
</dbReference>
<feature type="compositionally biased region" description="Low complexity" evidence="1">
    <location>
        <begin position="32"/>
        <end position="46"/>
    </location>
</feature>
<dbReference type="Proteomes" id="UP001479436">
    <property type="component" value="Unassembled WGS sequence"/>
</dbReference>
<organism evidence="2 3">
    <name type="scientific">Basidiobolus ranarum</name>
    <dbReference type="NCBI Taxonomy" id="34480"/>
    <lineage>
        <taxon>Eukaryota</taxon>
        <taxon>Fungi</taxon>
        <taxon>Fungi incertae sedis</taxon>
        <taxon>Zoopagomycota</taxon>
        <taxon>Entomophthoromycotina</taxon>
        <taxon>Basidiobolomycetes</taxon>
        <taxon>Basidiobolales</taxon>
        <taxon>Basidiobolaceae</taxon>
        <taxon>Basidiobolus</taxon>
    </lineage>
</organism>
<comment type="caution">
    <text evidence="2">The sequence shown here is derived from an EMBL/GenBank/DDBJ whole genome shotgun (WGS) entry which is preliminary data.</text>
</comment>
<evidence type="ECO:0000313" key="2">
    <source>
        <dbReference type="EMBL" id="KAK9728630.1"/>
    </source>
</evidence>
<sequence>MSDSDSDHTPVKPRRPQPKPRRFIKPVVSRGNSNLTSESTSSSQLSPQGTQEEQTSNEVKPTDDDFFCRAFTFRNSSSIVLEEEVEKEEMEEFGQLKSHTTKISVKEQQFETTELKVRRNLLVVTDSDDEVTFLDNVTEVKKRGNAIEEFERELSLTPPPEIVKPASKRRNTNDDDLLFLKEIPKTEVDGPLSTESFDTELDPELISVAQRAQQRGQVTKKDVYNAKVEVIVRTLVDTRTVTPQNMKKNARAHAPVKFVMRCNDTFERMMTIFSKTKNIAQDSLVMTYEGVRVFPRATPLSLGIYGSGEIEACTRELYDHLQEKKILERSQLDSEIVEASNTQSESVCSDGTEQTDLEEAIHVKIRSKDGSVEKLKVKPVFYIFICF</sequence>
<feature type="region of interest" description="Disordered" evidence="1">
    <location>
        <begin position="1"/>
        <end position="62"/>
    </location>
</feature>
<keyword evidence="3" id="KW-1185">Reference proteome</keyword>
<accession>A0ABR2WAH6</accession>
<protein>
    <recommendedName>
        <fullName evidence="4">Rad60/SUMO-like domain-containing protein</fullName>
    </recommendedName>
</protein>